<feature type="transmembrane region" description="Helical" evidence="1">
    <location>
        <begin position="62"/>
        <end position="80"/>
    </location>
</feature>
<evidence type="ECO:0000256" key="1">
    <source>
        <dbReference type="SAM" id="Phobius"/>
    </source>
</evidence>
<dbReference type="EMBL" id="JMCC02000070">
    <property type="protein sequence ID" value="KIG14571.1"/>
    <property type="molecule type" value="Genomic_DNA"/>
</dbReference>
<evidence type="ECO:0000313" key="2">
    <source>
        <dbReference type="EMBL" id="KIG14571.1"/>
    </source>
</evidence>
<comment type="caution">
    <text evidence="2">The sequence shown here is derived from an EMBL/GenBank/DDBJ whole genome shotgun (WGS) entry which is preliminary data.</text>
</comment>
<evidence type="ECO:0000313" key="3">
    <source>
        <dbReference type="Proteomes" id="UP000031599"/>
    </source>
</evidence>
<dbReference type="AlphaFoldDB" id="A0A0C2CTU1"/>
<protein>
    <submittedName>
        <fullName evidence="2">Uncharacterized protein</fullName>
    </submittedName>
</protein>
<name>A0A0C2CTU1_9BACT</name>
<keyword evidence="1" id="KW-0472">Membrane</keyword>
<feature type="transmembrane region" description="Helical" evidence="1">
    <location>
        <begin position="34"/>
        <end position="56"/>
    </location>
</feature>
<proteinExistence type="predicted"/>
<accession>A0A0C2CTU1</accession>
<keyword evidence="1" id="KW-0812">Transmembrane</keyword>
<reference evidence="2 3" key="1">
    <citation type="submission" date="2014-12" db="EMBL/GenBank/DDBJ databases">
        <title>Genome assembly of Enhygromyxa salina DSM 15201.</title>
        <authorList>
            <person name="Sharma G."/>
            <person name="Subramanian S."/>
        </authorList>
    </citation>
    <scope>NUCLEOTIDE SEQUENCE [LARGE SCALE GENOMIC DNA]</scope>
    <source>
        <strain evidence="2 3">DSM 15201</strain>
    </source>
</reference>
<dbReference type="RefSeq" id="WP_052553320.1">
    <property type="nucleotide sequence ID" value="NZ_JMCC02000070.1"/>
</dbReference>
<dbReference type="Proteomes" id="UP000031599">
    <property type="component" value="Unassembled WGS sequence"/>
</dbReference>
<gene>
    <name evidence="2" type="ORF">DB30_06626</name>
</gene>
<keyword evidence="1" id="KW-1133">Transmembrane helix</keyword>
<organism evidence="2 3">
    <name type="scientific">Enhygromyxa salina</name>
    <dbReference type="NCBI Taxonomy" id="215803"/>
    <lineage>
        <taxon>Bacteria</taxon>
        <taxon>Pseudomonadati</taxon>
        <taxon>Myxococcota</taxon>
        <taxon>Polyangia</taxon>
        <taxon>Nannocystales</taxon>
        <taxon>Nannocystaceae</taxon>
        <taxon>Enhygromyxa</taxon>
    </lineage>
</organism>
<sequence length="248" mass="26956">MSSSLARVRDRFEATPRSLDDEQLTRIARGDRGCLGDVLSGLGALSLVTAVILGAMETISYSWTYVGAGLWIAGFVWGTVSQSRSGARRKQALESGPLVVAVVVRSEAWLRRPGKRVGRAVVVFTTADEHRFDRDWIERAAQSIEASLEAKAGAASWVPLRALLVDQDAFGLHRVPAELLPEPAANADAPVYLATMHVDPERLEHGYLGGDDDHEAGELDVDLDAPRRAPHVVAIVDPEHEFIEHAPL</sequence>